<dbReference type="InterPro" id="IPR004843">
    <property type="entry name" value="Calcineurin-like_PHP"/>
</dbReference>
<dbReference type="PANTHER" id="PTHR42850:SF4">
    <property type="entry name" value="ZINC-DEPENDENT ENDOPOLYPHOSPHATASE"/>
    <property type="match status" value="1"/>
</dbReference>
<evidence type="ECO:0000313" key="3">
    <source>
        <dbReference type="Proteomes" id="UP000254508"/>
    </source>
</evidence>
<dbReference type="KEGG" id="err:DVR09_05800"/>
<feature type="domain" description="Calcineurin-like phosphoesterase" evidence="1">
    <location>
        <begin position="25"/>
        <end position="213"/>
    </location>
</feature>
<reference evidence="3" key="1">
    <citation type="submission" date="2018-07" db="EMBL/GenBank/DDBJ databases">
        <title>Genome sequence of Erythrobacter strain YH-07, an antagonistic bacterium isolated from Yellow Sea.</title>
        <authorList>
            <person name="Tang T."/>
            <person name="Liu Q."/>
            <person name="Sun X."/>
        </authorList>
    </citation>
    <scope>NUCLEOTIDE SEQUENCE [LARGE SCALE GENOMIC DNA]</scope>
    <source>
        <strain evidence="3">YH-07</strain>
    </source>
</reference>
<sequence length="266" mass="30933">MIKFAQFLKKRGKTKPRPSVPQGERYYVVGDIHGRCDLFDQLILAIEKDDERAADAQSTVVLLGDLVDRGPESARVIETARQWGKRRKVRYIAGNHEEMFLESFEDKEMLRHFLKHGGKETVLSYGIKKRRYNELTMKELQRELHDLVPAKHRKFLEAMEDIVIAGDYVFVHAGINPKHSIEDQKRSDLRWIRDRFLKHREPFSHVVVHGHTIFENLEHTPYRIGIDTGAFRTGNLTALVLEGDQRRIIQARERDGSITVAHDEFA</sequence>
<dbReference type="RefSeq" id="WP_115417810.1">
    <property type="nucleotide sequence ID" value="NZ_CP031357.1"/>
</dbReference>
<accession>A0A345YHU3</accession>
<dbReference type="Proteomes" id="UP000254508">
    <property type="component" value="Chromosome"/>
</dbReference>
<name>A0A345YHU3_9SPHN</name>
<protein>
    <submittedName>
        <fullName evidence="2">Serine/threonine protein phosphatase</fullName>
    </submittedName>
</protein>
<dbReference type="PANTHER" id="PTHR42850">
    <property type="entry name" value="METALLOPHOSPHOESTERASE"/>
    <property type="match status" value="1"/>
</dbReference>
<gene>
    <name evidence="2" type="ORF">DVR09_05800</name>
</gene>
<dbReference type="GO" id="GO:0016791">
    <property type="term" value="F:phosphatase activity"/>
    <property type="evidence" value="ECO:0007669"/>
    <property type="project" value="TreeGrafter"/>
</dbReference>
<keyword evidence="3" id="KW-1185">Reference proteome</keyword>
<dbReference type="Gene3D" id="3.60.21.10">
    <property type="match status" value="1"/>
</dbReference>
<dbReference type="OrthoDB" id="9807890at2"/>
<dbReference type="GO" id="GO:0110154">
    <property type="term" value="P:RNA decapping"/>
    <property type="evidence" value="ECO:0007669"/>
    <property type="project" value="TreeGrafter"/>
</dbReference>
<evidence type="ECO:0000313" key="2">
    <source>
        <dbReference type="EMBL" id="AXK43495.1"/>
    </source>
</evidence>
<proteinExistence type="predicted"/>
<dbReference type="GO" id="GO:0008803">
    <property type="term" value="F:bis(5'-nucleosyl)-tetraphosphatase (symmetrical) activity"/>
    <property type="evidence" value="ECO:0007669"/>
    <property type="project" value="TreeGrafter"/>
</dbReference>
<dbReference type="EMBL" id="CP031357">
    <property type="protein sequence ID" value="AXK43495.1"/>
    <property type="molecule type" value="Genomic_DNA"/>
</dbReference>
<dbReference type="Pfam" id="PF00149">
    <property type="entry name" value="Metallophos"/>
    <property type="match status" value="1"/>
</dbReference>
<dbReference type="SUPFAM" id="SSF56300">
    <property type="entry name" value="Metallo-dependent phosphatases"/>
    <property type="match status" value="1"/>
</dbReference>
<evidence type="ECO:0000259" key="1">
    <source>
        <dbReference type="Pfam" id="PF00149"/>
    </source>
</evidence>
<dbReference type="AlphaFoldDB" id="A0A345YHU3"/>
<dbReference type="InterPro" id="IPR029052">
    <property type="entry name" value="Metallo-depent_PP-like"/>
</dbReference>
<dbReference type="InterPro" id="IPR050126">
    <property type="entry name" value="Ap4A_hydrolase"/>
</dbReference>
<dbReference type="GO" id="GO:0005737">
    <property type="term" value="C:cytoplasm"/>
    <property type="evidence" value="ECO:0007669"/>
    <property type="project" value="TreeGrafter"/>
</dbReference>
<organism evidence="2 3">
    <name type="scientific">Erythrobacter aureus</name>
    <dbReference type="NCBI Taxonomy" id="2182384"/>
    <lineage>
        <taxon>Bacteria</taxon>
        <taxon>Pseudomonadati</taxon>
        <taxon>Pseudomonadota</taxon>
        <taxon>Alphaproteobacteria</taxon>
        <taxon>Sphingomonadales</taxon>
        <taxon>Erythrobacteraceae</taxon>
        <taxon>Erythrobacter/Porphyrobacter group</taxon>
        <taxon>Erythrobacter</taxon>
    </lineage>
</organism>
<dbReference type="CDD" id="cd00144">
    <property type="entry name" value="MPP_PPP_family"/>
    <property type="match status" value="1"/>
</dbReference>